<evidence type="ECO:0000313" key="2">
    <source>
        <dbReference type="EMBL" id="ADQ80276.1"/>
    </source>
</evidence>
<reference key="1">
    <citation type="submission" date="2010-11" db="EMBL/GenBank/DDBJ databases">
        <title>The complete genome of Paludibacter propionicigenes DSM 17365.</title>
        <authorList>
            <consortium name="US DOE Joint Genome Institute (JGI-PGF)"/>
            <person name="Lucas S."/>
            <person name="Copeland A."/>
            <person name="Lapidus A."/>
            <person name="Bruce D."/>
            <person name="Goodwin L."/>
            <person name="Pitluck S."/>
            <person name="Kyrpides N."/>
            <person name="Mavromatis K."/>
            <person name="Ivanova N."/>
            <person name="Munk A.C."/>
            <person name="Brettin T."/>
            <person name="Detter J.C."/>
            <person name="Han C."/>
            <person name="Tapia R."/>
            <person name="Land M."/>
            <person name="Hauser L."/>
            <person name="Markowitz V."/>
            <person name="Cheng J.-F."/>
            <person name="Hugenholtz P."/>
            <person name="Woyke T."/>
            <person name="Wu D."/>
            <person name="Gronow S."/>
            <person name="Wellnitz S."/>
            <person name="Brambilla E."/>
            <person name="Klenk H.-P."/>
            <person name="Eisen J.A."/>
        </authorList>
    </citation>
    <scope>NUCLEOTIDE SEQUENCE</scope>
    <source>
        <strain>WB4</strain>
    </source>
</reference>
<gene>
    <name evidence="2" type="ordered locus">Palpr_2140</name>
</gene>
<dbReference type="OrthoDB" id="1081447at2"/>
<dbReference type="Proteomes" id="UP000008718">
    <property type="component" value="Chromosome"/>
</dbReference>
<feature type="transmembrane region" description="Helical" evidence="1">
    <location>
        <begin position="42"/>
        <end position="65"/>
    </location>
</feature>
<reference evidence="2 3" key="2">
    <citation type="journal article" date="2011" name="Stand. Genomic Sci.">
        <title>Complete genome sequence of Paludibacter propionicigenes type strain (WB4).</title>
        <authorList>
            <person name="Gronow S."/>
            <person name="Munk C."/>
            <person name="Lapidus A."/>
            <person name="Nolan M."/>
            <person name="Lucas S."/>
            <person name="Hammon N."/>
            <person name="Deshpande S."/>
            <person name="Cheng J.F."/>
            <person name="Tapia R."/>
            <person name="Han C."/>
            <person name="Goodwin L."/>
            <person name="Pitluck S."/>
            <person name="Liolios K."/>
            <person name="Ivanova N."/>
            <person name="Mavromatis K."/>
            <person name="Mikhailova N."/>
            <person name="Pati A."/>
            <person name="Chen A."/>
            <person name="Palaniappan K."/>
            <person name="Land M."/>
            <person name="Hauser L."/>
            <person name="Chang Y.J."/>
            <person name="Jeffries C.D."/>
            <person name="Brambilla E."/>
            <person name="Rohde M."/>
            <person name="Goker M."/>
            <person name="Detter J.C."/>
            <person name="Woyke T."/>
            <person name="Bristow J."/>
            <person name="Eisen J.A."/>
            <person name="Markowitz V."/>
            <person name="Hugenholtz P."/>
            <person name="Kyrpides N.C."/>
            <person name="Klenk H.P."/>
        </authorList>
    </citation>
    <scope>NUCLEOTIDE SEQUENCE [LARGE SCALE GENOMIC DNA]</scope>
    <source>
        <strain evidence="3">DSM 17365 / JCM 13257 / WB4</strain>
    </source>
</reference>
<dbReference type="RefSeq" id="WP_013445645.1">
    <property type="nucleotide sequence ID" value="NC_014734.1"/>
</dbReference>
<evidence type="ECO:0000313" key="3">
    <source>
        <dbReference type="Proteomes" id="UP000008718"/>
    </source>
</evidence>
<sequence length="106" mass="12416">MKTNETDIMLKKFFSDQKKEIDDIGFSRRVSQRLPEQKDRTWIVWVFALVGMTISLLLGIRSGLFQNLMAYITHIPINYLITGVFCFPLVGSAAYYFVQKKQYRLI</sequence>
<accession>E4T6D2</accession>
<name>E4T6D2_PALPW</name>
<keyword evidence="1" id="KW-0472">Membrane</keyword>
<dbReference type="HOGENOM" id="CLU_2220591_0_0_10"/>
<dbReference type="EMBL" id="CP002345">
    <property type="protein sequence ID" value="ADQ80276.1"/>
    <property type="molecule type" value="Genomic_DNA"/>
</dbReference>
<dbReference type="Pfam" id="PF16479">
    <property type="entry name" value="DUF5056"/>
    <property type="match status" value="1"/>
</dbReference>
<feature type="transmembrane region" description="Helical" evidence="1">
    <location>
        <begin position="77"/>
        <end position="98"/>
    </location>
</feature>
<keyword evidence="1" id="KW-0812">Transmembrane</keyword>
<dbReference type="STRING" id="694427.Palpr_2140"/>
<keyword evidence="3" id="KW-1185">Reference proteome</keyword>
<dbReference type="InterPro" id="IPR032129">
    <property type="entry name" value="DUF5056"/>
</dbReference>
<organism evidence="2 3">
    <name type="scientific">Paludibacter propionicigenes (strain DSM 17365 / JCM 13257 / WB4)</name>
    <dbReference type="NCBI Taxonomy" id="694427"/>
    <lineage>
        <taxon>Bacteria</taxon>
        <taxon>Pseudomonadati</taxon>
        <taxon>Bacteroidota</taxon>
        <taxon>Bacteroidia</taxon>
        <taxon>Bacteroidales</taxon>
        <taxon>Paludibacteraceae</taxon>
        <taxon>Paludibacter</taxon>
    </lineage>
</organism>
<protein>
    <recommendedName>
        <fullName evidence="4">DUF5056 domain-containing protein</fullName>
    </recommendedName>
</protein>
<evidence type="ECO:0008006" key="4">
    <source>
        <dbReference type="Google" id="ProtNLM"/>
    </source>
</evidence>
<evidence type="ECO:0000256" key="1">
    <source>
        <dbReference type="SAM" id="Phobius"/>
    </source>
</evidence>
<dbReference type="KEGG" id="ppn:Palpr_2140"/>
<dbReference type="AlphaFoldDB" id="E4T6D2"/>
<keyword evidence="1" id="KW-1133">Transmembrane helix</keyword>
<proteinExistence type="predicted"/>